<feature type="transmembrane region" description="Helical" evidence="26">
    <location>
        <begin position="1101"/>
        <end position="1122"/>
    </location>
</feature>
<feature type="binding site" evidence="25">
    <location>
        <position position="1012"/>
    </location>
    <ligand>
        <name>Mg(2+)</name>
        <dbReference type="ChEBI" id="CHEBI:18420"/>
    </ligand>
</feature>
<dbReference type="RefSeq" id="XP_013018380.1">
    <property type="nucleotide sequence ID" value="XM_013162926.1"/>
</dbReference>
<feature type="region of interest" description="Disordered" evidence="27">
    <location>
        <begin position="1378"/>
        <end position="1408"/>
    </location>
</feature>
<feature type="transmembrane region" description="Helical" evidence="26">
    <location>
        <begin position="517"/>
        <end position="536"/>
    </location>
</feature>
<gene>
    <name evidence="30" type="ORF">SOCG_00506</name>
</gene>
<evidence type="ECO:0000256" key="6">
    <source>
        <dbReference type="ARBA" id="ARBA00022475"/>
    </source>
</evidence>
<evidence type="ECO:0000256" key="5">
    <source>
        <dbReference type="ARBA" id="ARBA00022448"/>
    </source>
</evidence>
<feature type="binding site" evidence="24">
    <location>
        <position position="986"/>
    </location>
    <ligand>
        <name>ATP</name>
        <dbReference type="ChEBI" id="CHEBI:30616"/>
    </ligand>
</feature>
<feature type="transmembrane region" description="Helical" evidence="26">
    <location>
        <begin position="1152"/>
        <end position="1173"/>
    </location>
</feature>
<dbReference type="OrthoDB" id="377733at2759"/>
<dbReference type="Pfam" id="PF16209">
    <property type="entry name" value="PhoLip_ATPase_N"/>
    <property type="match status" value="1"/>
</dbReference>
<feature type="binding site" evidence="24">
    <location>
        <position position="764"/>
    </location>
    <ligand>
        <name>ATP</name>
        <dbReference type="ChEBI" id="CHEBI:30616"/>
    </ligand>
</feature>
<dbReference type="GO" id="GO:0090554">
    <property type="term" value="F:phosphatidylcholine floppase activity"/>
    <property type="evidence" value="ECO:0007669"/>
    <property type="project" value="RHEA"/>
</dbReference>
<keyword evidence="5" id="KW-0813">Transport</keyword>
<comment type="cofactor">
    <cofactor evidence="1 25">
        <name>Mg(2+)</name>
        <dbReference type="ChEBI" id="CHEBI:18420"/>
    </cofactor>
</comment>
<evidence type="ECO:0000256" key="18">
    <source>
        <dbReference type="ARBA" id="ARBA00034036"/>
    </source>
</evidence>
<evidence type="ECO:0000256" key="26">
    <source>
        <dbReference type="RuleBase" id="RU362033"/>
    </source>
</evidence>
<comment type="catalytic activity">
    <reaction evidence="21">
        <text>a 1,2-diacyl-sn-glycero-3-phospho-L-serine(out) + ATP + H2O = a 1,2-diacyl-sn-glycero-3-phospho-L-serine(in) + ADP + phosphate + H(+)</text>
        <dbReference type="Rhea" id="RHEA:38567"/>
        <dbReference type="ChEBI" id="CHEBI:15377"/>
        <dbReference type="ChEBI" id="CHEBI:15378"/>
        <dbReference type="ChEBI" id="CHEBI:30616"/>
        <dbReference type="ChEBI" id="CHEBI:43474"/>
        <dbReference type="ChEBI" id="CHEBI:57262"/>
        <dbReference type="ChEBI" id="CHEBI:456216"/>
    </reaction>
    <physiologicalReaction direction="left-to-right" evidence="21">
        <dbReference type="Rhea" id="RHEA:38568"/>
    </physiologicalReaction>
</comment>
<feature type="active site" description="4-aspartylphosphate intermediate" evidence="23">
    <location>
        <position position="569"/>
    </location>
</feature>
<keyword evidence="6" id="KW-1003">Cell membrane</keyword>
<dbReference type="EMBL" id="KE503207">
    <property type="protein sequence ID" value="EPX72744.1"/>
    <property type="molecule type" value="Genomic_DNA"/>
</dbReference>
<dbReference type="Pfam" id="PF13246">
    <property type="entry name" value="Cation_ATPase"/>
    <property type="match status" value="1"/>
</dbReference>
<keyword evidence="31" id="KW-1185">Reference proteome</keyword>
<dbReference type="Gene3D" id="3.40.1110.10">
    <property type="entry name" value="Calcium-transporting ATPase, cytoplasmic domain N"/>
    <property type="match status" value="1"/>
</dbReference>
<dbReference type="PRINTS" id="PR00119">
    <property type="entry name" value="CATATPASE"/>
</dbReference>
<dbReference type="SFLD" id="SFLDF00027">
    <property type="entry name" value="p-type_atpase"/>
    <property type="match status" value="1"/>
</dbReference>
<dbReference type="InterPro" id="IPR023214">
    <property type="entry name" value="HAD_sf"/>
</dbReference>
<accession>S9RF89</accession>
<dbReference type="CDD" id="cd02073">
    <property type="entry name" value="P-type_ATPase_APLT_Dnf-like"/>
    <property type="match status" value="1"/>
</dbReference>
<comment type="similarity">
    <text evidence="4 26">Belongs to the cation transport ATPase (P-type) (TC 3.A.3) family. Type IV subfamily.</text>
</comment>
<evidence type="ECO:0000256" key="2">
    <source>
        <dbReference type="ARBA" id="ARBA00004477"/>
    </source>
</evidence>
<evidence type="ECO:0000256" key="15">
    <source>
        <dbReference type="ARBA" id="ARBA00022989"/>
    </source>
</evidence>
<comment type="catalytic activity">
    <reaction evidence="18 26">
        <text>ATP + H2O + phospholipidSide 1 = ADP + phosphate + phospholipidSide 2.</text>
        <dbReference type="EC" id="7.6.2.1"/>
    </reaction>
</comment>
<feature type="binding site" evidence="24">
    <location>
        <position position="881"/>
    </location>
    <ligand>
        <name>ATP</name>
        <dbReference type="ChEBI" id="CHEBI:30616"/>
    </ligand>
</feature>
<evidence type="ECO:0000256" key="10">
    <source>
        <dbReference type="ARBA" id="ARBA00022741"/>
    </source>
</evidence>
<feature type="compositionally biased region" description="Polar residues" evidence="27">
    <location>
        <begin position="1396"/>
        <end position="1408"/>
    </location>
</feature>
<evidence type="ECO:0000259" key="28">
    <source>
        <dbReference type="Pfam" id="PF16209"/>
    </source>
</evidence>
<evidence type="ECO:0000256" key="12">
    <source>
        <dbReference type="ARBA" id="ARBA00022840"/>
    </source>
</evidence>
<dbReference type="GO" id="GO:0000287">
    <property type="term" value="F:magnesium ion binding"/>
    <property type="evidence" value="ECO:0007669"/>
    <property type="project" value="UniProtKB-UniRule"/>
</dbReference>
<dbReference type="GO" id="GO:0090556">
    <property type="term" value="F:phosphatidylserine floppase activity"/>
    <property type="evidence" value="ECO:0007669"/>
    <property type="project" value="RHEA"/>
</dbReference>
<feature type="binding site" evidence="24">
    <location>
        <position position="569"/>
    </location>
    <ligand>
        <name>ATP</name>
        <dbReference type="ChEBI" id="CHEBI:30616"/>
    </ligand>
</feature>
<feature type="binding site" evidence="24">
    <location>
        <position position="741"/>
    </location>
    <ligand>
        <name>ATP</name>
        <dbReference type="ChEBI" id="CHEBI:30616"/>
    </ligand>
</feature>
<evidence type="ECO:0000256" key="3">
    <source>
        <dbReference type="ARBA" id="ARBA00004651"/>
    </source>
</evidence>
<feature type="binding site" evidence="24">
    <location>
        <position position="570"/>
    </location>
    <ligand>
        <name>ATP</name>
        <dbReference type="ChEBI" id="CHEBI:30616"/>
    </ligand>
</feature>
<evidence type="ECO:0000259" key="29">
    <source>
        <dbReference type="Pfam" id="PF16212"/>
    </source>
</evidence>
<reference evidence="30 31" key="1">
    <citation type="journal article" date="2011" name="Science">
        <title>Comparative functional genomics of the fission yeasts.</title>
        <authorList>
            <person name="Rhind N."/>
            <person name="Chen Z."/>
            <person name="Yassour M."/>
            <person name="Thompson D.A."/>
            <person name="Haas B.J."/>
            <person name="Habib N."/>
            <person name="Wapinski I."/>
            <person name="Roy S."/>
            <person name="Lin M.F."/>
            <person name="Heiman D.I."/>
            <person name="Young S.K."/>
            <person name="Furuya K."/>
            <person name="Guo Y."/>
            <person name="Pidoux A."/>
            <person name="Chen H.M."/>
            <person name="Robbertse B."/>
            <person name="Goldberg J.M."/>
            <person name="Aoki K."/>
            <person name="Bayne E.H."/>
            <person name="Berlin A.M."/>
            <person name="Desjardins C.A."/>
            <person name="Dobbs E."/>
            <person name="Dukaj L."/>
            <person name="Fan L."/>
            <person name="FitzGerald M.G."/>
            <person name="French C."/>
            <person name="Gujja S."/>
            <person name="Hansen K."/>
            <person name="Keifenheim D."/>
            <person name="Levin J.Z."/>
            <person name="Mosher R.A."/>
            <person name="Mueller C.A."/>
            <person name="Pfiffner J."/>
            <person name="Priest M."/>
            <person name="Russ C."/>
            <person name="Smialowska A."/>
            <person name="Swoboda P."/>
            <person name="Sykes S.M."/>
            <person name="Vaughn M."/>
            <person name="Vengrova S."/>
            <person name="Yoder R."/>
            <person name="Zeng Q."/>
            <person name="Allshire R."/>
            <person name="Baulcombe D."/>
            <person name="Birren B.W."/>
            <person name="Brown W."/>
            <person name="Ekwall K."/>
            <person name="Kellis M."/>
            <person name="Leatherwood J."/>
            <person name="Levin H."/>
            <person name="Margalit H."/>
            <person name="Martienssen R."/>
            <person name="Nieduszynski C.A."/>
            <person name="Spatafora J.W."/>
            <person name="Friedman N."/>
            <person name="Dalgaard J.Z."/>
            <person name="Baumann P."/>
            <person name="Niki H."/>
            <person name="Regev A."/>
            <person name="Nusbaum C."/>
        </authorList>
    </citation>
    <scope>NUCLEOTIDE SEQUENCE [LARGE SCALE GENOMIC DNA]</scope>
    <source>
        <strain evidence="31">yFS286</strain>
    </source>
</reference>
<dbReference type="GO" id="GO:0016887">
    <property type="term" value="F:ATP hydrolysis activity"/>
    <property type="evidence" value="ECO:0007669"/>
    <property type="project" value="InterPro"/>
</dbReference>
<name>S9RF89_SCHOY</name>
<dbReference type="SFLD" id="SFLDG00002">
    <property type="entry name" value="C1.7:_P-type_atpase_like"/>
    <property type="match status" value="1"/>
</dbReference>
<dbReference type="InterPro" id="IPR006539">
    <property type="entry name" value="P-type_ATPase_IV"/>
</dbReference>
<evidence type="ECO:0000256" key="11">
    <source>
        <dbReference type="ARBA" id="ARBA00022824"/>
    </source>
</evidence>
<keyword evidence="8 26" id="KW-0812">Transmembrane</keyword>
<feature type="binding site" evidence="25">
    <location>
        <position position="569"/>
    </location>
    <ligand>
        <name>Mg(2+)</name>
        <dbReference type="ChEBI" id="CHEBI:18420"/>
    </ligand>
</feature>
<comment type="catalytic activity">
    <reaction evidence="19">
        <text>a 1,2-diacyl-sn-glycero-3-phosphoethanolamine(out) + ATP + H2O = a 1,2-diacyl-sn-glycero-3-phosphoethanolamine(in) + ADP + phosphate + H(+)</text>
        <dbReference type="Rhea" id="RHEA:66132"/>
        <dbReference type="ChEBI" id="CHEBI:15377"/>
        <dbReference type="ChEBI" id="CHEBI:15378"/>
        <dbReference type="ChEBI" id="CHEBI:30616"/>
        <dbReference type="ChEBI" id="CHEBI:43474"/>
        <dbReference type="ChEBI" id="CHEBI:64612"/>
        <dbReference type="ChEBI" id="CHEBI:456216"/>
    </reaction>
    <physiologicalReaction direction="left-to-right" evidence="19">
        <dbReference type="Rhea" id="RHEA:66133"/>
    </physiologicalReaction>
</comment>
<dbReference type="PANTHER" id="PTHR24092:SF180">
    <property type="entry name" value="PHOSPHOLIPID-TRANSPORTING ATPASE DNF1-RELATED"/>
    <property type="match status" value="1"/>
</dbReference>
<evidence type="ECO:0000256" key="1">
    <source>
        <dbReference type="ARBA" id="ARBA00001946"/>
    </source>
</evidence>
<keyword evidence="9 25" id="KW-0479">Metal-binding</keyword>
<feature type="binding site" evidence="24">
    <location>
        <position position="1015"/>
    </location>
    <ligand>
        <name>ATP</name>
        <dbReference type="ChEBI" id="CHEBI:30616"/>
    </ligand>
</feature>
<keyword evidence="17 26" id="KW-0472">Membrane</keyword>
<evidence type="ECO:0000313" key="31">
    <source>
        <dbReference type="Proteomes" id="UP000016088"/>
    </source>
</evidence>
<dbReference type="FunFam" id="3.40.50.1000:FF:000001">
    <property type="entry name" value="Phospholipid-transporting ATPase IC"/>
    <property type="match status" value="1"/>
</dbReference>
<evidence type="ECO:0000256" key="17">
    <source>
        <dbReference type="ARBA" id="ARBA00023136"/>
    </source>
</evidence>
<evidence type="ECO:0000256" key="21">
    <source>
        <dbReference type="ARBA" id="ARBA00051303"/>
    </source>
</evidence>
<evidence type="ECO:0000313" key="30">
    <source>
        <dbReference type="EMBL" id="EPX72744.1"/>
    </source>
</evidence>
<dbReference type="InterPro" id="IPR044492">
    <property type="entry name" value="P_typ_ATPase_HD_dom"/>
</dbReference>
<sequence length="1408" mass="159716">MSELSTKSSRLKNWVPSLKGTRLKLYRLASRLNIPLADAAKVELEQHDNNNLESWTALQRLPRSLYFNLALPESELDDTGEAKRFYPRNKIRTAKYTPLNFLPKNIFLQFQNVANLFFLFLVILQCIKLFGNQVNPGLAAVPLIVVVGITAVKDAIEDFRRTMLDINLNNTPTLRLSNYNNPNIRTEYVSYVRRFKKRVSALFRVFLMKKNRKKEQNTAPDTVPLEDLSSQRRPSYDSIFRESIDMADPFDESKGKDEYGVSDGKTTVHQQRAMDVIDYQAVGSGQCQFKKVFWKDIRVGDFVKVSENEEIPADIVILNTSDPEGICYIETKNLDGETNLKIRHALTAGKNVVDEMSCERSRFWVESEPPNANLYEYNGACKCYGHTETGMLDESQVHSEPVSLDNLLLRGCALRNTKWVIGVVVFTGDDTKIMLNSGAPPLKRSRITRNLNWNVYLNFIILFAMCLVCGIVEGIAWRGHSRSSYYFEWGSIGGSAAKNGIVTFFTGVVLFQNLVPISLYISIEIVKTIQAIFIYFDKDMYYKKLKYPCTPKSWNISDDLGQVEYIFSDKTGTLTQNVMEFKKCSINGVPYGEAFTEAMAGIARREGKDSEQLSVEKRSFIDRDRMQMIAQMRNTSDNKYLVDENLTFVSSQFVHDLNGKAGEEQSMACYEFFLALALCHSVVADRVGDRIVYKAQSPDEAALVGTARDVGFVFLDQRRDVMVTRALGETHRFKLLDSIDFTSARKRMSVVIRGPDNRYVLICKGADSVIYDRLDPGEQPSLQKVTAEQLKTFALEGLRTLCIAKRELTEEEYFEWKEKYTAASSAIENREERIAEVADLIESRLTLIGGTAIEDRLQDGVPDAIALLGSAGIKLWVLTGDKMETAINIGFSCNLLDASMELIKFDVDQETSTPELEVILADYLYRYFGLSGSNEELEAAKQDHDVPAGSHALIIDGGVLKRVLEGSMRTKFLLLCKQCKAVLCCRVSPAQKAEVVHLVRDSLDVMTLAIGDGANDVAMIQKADIGIGIVGEEGRAAAMSADYAIAQFRYLSKLVLVHGRWDYNRIAQMVNNFFYKSVVWTFTLFWFQIYNNFDANYLFDYTYIMLFNLIFSSLPVIVMGVYDQDVNAEVSLKIPQLYKRGILQLNSARRIFIGYMIDGFYQSVICFFFSFLVINNVTVAAQNGRDTMGMQDLGVYVAAPTIMVVDSYVLLNQANWDVFSVGIWALSCITFWFWTGVYSQSWYSIEFYKSASRIFRTPNFWAVLFGTIASCLFPKFLFMTVQKLFWPYDTDIIRESYRTRRLQNFDEEEGVVESPEASTDWASSTLQVPFNMSTSSFATMQKKDKDHVRMDTHSLSLTPSIPNTFGRSYSPSFMDGSPVFTDELLNRPPEFHPTRGSVSSSEQPLRPR</sequence>
<dbReference type="SFLD" id="SFLDS00003">
    <property type="entry name" value="Haloacid_Dehalogenase"/>
    <property type="match status" value="1"/>
</dbReference>
<dbReference type="VEuPathDB" id="FungiDB:SOCG_00506"/>
<feature type="transmembrane region" description="Helical" evidence="26">
    <location>
        <begin position="1259"/>
        <end position="1278"/>
    </location>
</feature>
<keyword evidence="12 24" id="KW-0067">ATP-binding</keyword>
<dbReference type="HOGENOM" id="CLU_000846_0_1_1"/>
<dbReference type="FunFam" id="3.40.50.1000:FF:000108">
    <property type="entry name" value="Phospholipid-transporting ATPase"/>
    <property type="match status" value="1"/>
</dbReference>
<dbReference type="SUPFAM" id="SSF81660">
    <property type="entry name" value="Metal cation-transporting ATPase, ATP-binding domain N"/>
    <property type="match status" value="1"/>
</dbReference>
<dbReference type="PANTHER" id="PTHR24092">
    <property type="entry name" value="PROBABLE PHOSPHOLIPID-TRANSPORTING ATPASE"/>
    <property type="match status" value="1"/>
</dbReference>
<dbReference type="GO" id="GO:0034203">
    <property type="term" value="P:glycolipid translocation"/>
    <property type="evidence" value="ECO:0007669"/>
    <property type="project" value="EnsemblFungi"/>
</dbReference>
<dbReference type="GeneID" id="25029490"/>
<evidence type="ECO:0000256" key="14">
    <source>
        <dbReference type="ARBA" id="ARBA00022967"/>
    </source>
</evidence>
<dbReference type="FunFam" id="3.40.1110.10:FF:000087">
    <property type="entry name" value="Phospholipid-transporting ATPase"/>
    <property type="match status" value="1"/>
</dbReference>
<feature type="transmembrane region" description="Helical" evidence="26">
    <location>
        <begin position="1218"/>
        <end position="1239"/>
    </location>
</feature>
<dbReference type="SUPFAM" id="SSF81653">
    <property type="entry name" value="Calcium ATPase, transduction domain A"/>
    <property type="match status" value="1"/>
</dbReference>
<dbReference type="InterPro" id="IPR023298">
    <property type="entry name" value="ATPase_P-typ_TM_dom_sf"/>
</dbReference>
<dbReference type="InterPro" id="IPR008250">
    <property type="entry name" value="ATPase_P-typ_transduc_dom_A_sf"/>
</dbReference>
<feature type="domain" description="P-type ATPase C-terminal" evidence="29">
    <location>
        <begin position="1038"/>
        <end position="1287"/>
    </location>
</feature>
<feature type="domain" description="P-type ATPase N-terminal" evidence="28">
    <location>
        <begin position="81"/>
        <end position="128"/>
    </location>
</feature>
<evidence type="ECO:0000256" key="23">
    <source>
        <dbReference type="PIRSR" id="PIRSR606539-1"/>
    </source>
</evidence>
<evidence type="ECO:0000256" key="7">
    <source>
        <dbReference type="ARBA" id="ARBA00022553"/>
    </source>
</evidence>
<dbReference type="NCBIfam" id="TIGR01494">
    <property type="entry name" value="ATPase_P-type"/>
    <property type="match status" value="2"/>
</dbReference>
<evidence type="ECO:0000256" key="20">
    <source>
        <dbReference type="ARBA" id="ARBA00050913"/>
    </source>
</evidence>
<dbReference type="InterPro" id="IPR001757">
    <property type="entry name" value="P_typ_ATPase"/>
</dbReference>
<keyword evidence="15 26" id="KW-1133">Transmembrane helix</keyword>
<dbReference type="Gene3D" id="2.70.150.10">
    <property type="entry name" value="Calcium-transporting ATPase, cytoplasmic transduction domain A"/>
    <property type="match status" value="1"/>
</dbReference>
<dbReference type="NCBIfam" id="TIGR01652">
    <property type="entry name" value="ATPase-Plipid"/>
    <property type="match status" value="1"/>
</dbReference>
<dbReference type="FunFam" id="2.70.150.10:FF:000054">
    <property type="entry name" value="Phospholipid-transporting ATPase"/>
    <property type="match status" value="1"/>
</dbReference>
<evidence type="ECO:0000256" key="27">
    <source>
        <dbReference type="SAM" id="MobiDB-lite"/>
    </source>
</evidence>
<evidence type="ECO:0000256" key="24">
    <source>
        <dbReference type="PIRSR" id="PIRSR606539-2"/>
    </source>
</evidence>
<dbReference type="Proteomes" id="UP000016088">
    <property type="component" value="Unassembled WGS sequence"/>
</dbReference>
<organism evidence="30 31">
    <name type="scientific">Schizosaccharomyces octosporus (strain yFS286)</name>
    <name type="common">Fission yeast</name>
    <name type="synonym">Octosporomyces octosporus</name>
    <dbReference type="NCBI Taxonomy" id="483514"/>
    <lineage>
        <taxon>Eukaryota</taxon>
        <taxon>Fungi</taxon>
        <taxon>Dikarya</taxon>
        <taxon>Ascomycota</taxon>
        <taxon>Taphrinomycotina</taxon>
        <taxon>Schizosaccharomycetes</taxon>
        <taxon>Schizosaccharomycetales</taxon>
        <taxon>Schizosaccharomycetaceae</taxon>
        <taxon>Schizosaccharomyces</taxon>
    </lineage>
</organism>
<dbReference type="eggNOG" id="KOG0206">
    <property type="taxonomic scope" value="Eukaryota"/>
</dbReference>
<dbReference type="InterPro" id="IPR018303">
    <property type="entry name" value="ATPase_P-typ_P_site"/>
</dbReference>
<evidence type="ECO:0000256" key="16">
    <source>
        <dbReference type="ARBA" id="ARBA00023055"/>
    </source>
</evidence>
<feature type="binding site" evidence="24">
    <location>
        <position position="880"/>
    </location>
    <ligand>
        <name>ATP</name>
        <dbReference type="ChEBI" id="CHEBI:30616"/>
    </ligand>
</feature>
<dbReference type="GO" id="GO:0140351">
    <property type="term" value="F:glycosylceramide flippase activity"/>
    <property type="evidence" value="ECO:0007669"/>
    <property type="project" value="EnsemblFungi"/>
</dbReference>
<dbReference type="Pfam" id="PF16212">
    <property type="entry name" value="PhoLip_ATPase_C"/>
    <property type="match status" value="1"/>
</dbReference>
<dbReference type="InterPro" id="IPR036412">
    <property type="entry name" value="HAD-like_sf"/>
</dbReference>
<dbReference type="SUPFAM" id="SSF81665">
    <property type="entry name" value="Calcium ATPase, transmembrane domain M"/>
    <property type="match status" value="1"/>
</dbReference>
<keyword evidence="11" id="KW-0256">Endoplasmic reticulum</keyword>
<dbReference type="InterPro" id="IPR032630">
    <property type="entry name" value="P_typ_ATPase_c"/>
</dbReference>
<keyword evidence="10 24" id="KW-0547">Nucleotide-binding</keyword>
<evidence type="ECO:0000256" key="22">
    <source>
        <dbReference type="ARBA" id="ARBA00052223"/>
    </source>
</evidence>
<feature type="binding site" evidence="25">
    <location>
        <position position="1016"/>
    </location>
    <ligand>
        <name>Mg(2+)</name>
        <dbReference type="ChEBI" id="CHEBI:18420"/>
    </ligand>
</feature>
<evidence type="ECO:0000256" key="9">
    <source>
        <dbReference type="ARBA" id="ARBA00022723"/>
    </source>
</evidence>
<feature type="binding site" evidence="24">
    <location>
        <position position="799"/>
    </location>
    <ligand>
        <name>ATP</name>
        <dbReference type="ChEBI" id="CHEBI:30616"/>
    </ligand>
</feature>
<comment type="catalytic activity">
    <reaction evidence="22">
        <text>a 1,2-diacyl-sn-glycero-3-phosphocholine(out) + ATP + H2O = a 1,2-diacyl-sn-glycero-3-phosphocholine(in) + ADP + phosphate + H(+)</text>
        <dbReference type="Rhea" id="RHEA:38583"/>
        <dbReference type="ChEBI" id="CHEBI:15377"/>
        <dbReference type="ChEBI" id="CHEBI:15378"/>
        <dbReference type="ChEBI" id="CHEBI:30616"/>
        <dbReference type="ChEBI" id="CHEBI:43474"/>
        <dbReference type="ChEBI" id="CHEBI:57643"/>
        <dbReference type="ChEBI" id="CHEBI:456216"/>
    </reaction>
    <physiologicalReaction direction="left-to-right" evidence="22">
        <dbReference type="Rhea" id="RHEA:38584"/>
    </physiologicalReaction>
</comment>
<dbReference type="Gene3D" id="3.40.50.1000">
    <property type="entry name" value="HAD superfamily/HAD-like"/>
    <property type="match status" value="1"/>
</dbReference>
<feature type="transmembrane region" description="Helical" evidence="26">
    <location>
        <begin position="137"/>
        <end position="156"/>
    </location>
</feature>
<evidence type="ECO:0000256" key="13">
    <source>
        <dbReference type="ARBA" id="ARBA00022842"/>
    </source>
</evidence>
<evidence type="ECO:0000256" key="8">
    <source>
        <dbReference type="ARBA" id="ARBA00022692"/>
    </source>
</evidence>
<feature type="transmembrane region" description="Helical" evidence="26">
    <location>
        <begin position="1073"/>
        <end position="1089"/>
    </location>
</feature>
<comment type="catalytic activity">
    <reaction evidence="20">
        <text>a beta-D-glucosyl-(1&lt;-&gt;1')-N-acylsphing-4-enine(out) + ATP + H2O = a beta-D-glucosyl-(1&lt;-&gt;1')-N-acylsphing-4-enine(in) + ADP + phosphate + H(+)</text>
        <dbReference type="Rhea" id="RHEA:66036"/>
        <dbReference type="ChEBI" id="CHEBI:15377"/>
        <dbReference type="ChEBI" id="CHEBI:15378"/>
        <dbReference type="ChEBI" id="CHEBI:22801"/>
        <dbReference type="ChEBI" id="CHEBI:30616"/>
        <dbReference type="ChEBI" id="CHEBI:43474"/>
        <dbReference type="ChEBI" id="CHEBI:456216"/>
    </reaction>
    <physiologicalReaction direction="left-to-right" evidence="20">
        <dbReference type="Rhea" id="RHEA:66037"/>
    </physiologicalReaction>
</comment>
<keyword evidence="14 26" id="KW-1278">Translocase</keyword>
<dbReference type="SUPFAM" id="SSF56784">
    <property type="entry name" value="HAD-like"/>
    <property type="match status" value="1"/>
</dbReference>
<feature type="binding site" evidence="24">
    <location>
        <position position="571"/>
    </location>
    <ligand>
        <name>ATP</name>
        <dbReference type="ChEBI" id="CHEBI:30616"/>
    </ligand>
</feature>
<dbReference type="GO" id="GO:0005886">
    <property type="term" value="C:plasma membrane"/>
    <property type="evidence" value="ECO:0007669"/>
    <property type="project" value="UniProtKB-SubCell"/>
</dbReference>
<dbReference type="InterPro" id="IPR032631">
    <property type="entry name" value="P-type_ATPase_N"/>
</dbReference>
<dbReference type="GO" id="GO:0005524">
    <property type="term" value="F:ATP binding"/>
    <property type="evidence" value="ECO:0007669"/>
    <property type="project" value="UniProtKB-UniRule"/>
</dbReference>
<protein>
    <recommendedName>
        <fullName evidence="26">Phospholipid-transporting ATPase</fullName>
        <ecNumber evidence="26">7.6.2.1</ecNumber>
    </recommendedName>
</protein>
<feature type="binding site" evidence="24">
    <location>
        <position position="700"/>
    </location>
    <ligand>
        <name>ATP</name>
        <dbReference type="ChEBI" id="CHEBI:30616"/>
    </ligand>
</feature>
<evidence type="ECO:0000256" key="4">
    <source>
        <dbReference type="ARBA" id="ARBA00008109"/>
    </source>
</evidence>
<feature type="binding site" evidence="25">
    <location>
        <position position="571"/>
    </location>
    <ligand>
        <name>Mg(2+)</name>
        <dbReference type="ChEBI" id="CHEBI:18420"/>
    </ligand>
</feature>
<evidence type="ECO:0000256" key="19">
    <source>
        <dbReference type="ARBA" id="ARBA00049128"/>
    </source>
</evidence>
<feature type="transmembrane region" description="Helical" evidence="26">
    <location>
        <begin position="453"/>
        <end position="477"/>
    </location>
</feature>
<dbReference type="InterPro" id="IPR023299">
    <property type="entry name" value="ATPase_P-typ_cyto_dom_N"/>
</dbReference>
<keyword evidence="13 25" id="KW-0460">Magnesium</keyword>
<dbReference type="PROSITE" id="PS00154">
    <property type="entry name" value="ATPASE_E1_E2"/>
    <property type="match status" value="1"/>
</dbReference>
<feature type="transmembrane region" description="Helical" evidence="26">
    <location>
        <begin position="1193"/>
        <end position="1211"/>
    </location>
</feature>
<dbReference type="OMA" id="QALRCGR"/>
<dbReference type="GO" id="GO:0005789">
    <property type="term" value="C:endoplasmic reticulum membrane"/>
    <property type="evidence" value="ECO:0007669"/>
    <property type="project" value="UniProtKB-SubCell"/>
</dbReference>
<dbReference type="EC" id="7.6.2.1" evidence="26"/>
<comment type="subcellular location">
    <subcellularLocation>
        <location evidence="3">Cell membrane</location>
        <topology evidence="3">Multi-pass membrane protein</topology>
    </subcellularLocation>
    <subcellularLocation>
        <location evidence="2">Endoplasmic reticulum membrane</location>
        <topology evidence="2">Multi-pass membrane protein</topology>
    </subcellularLocation>
    <subcellularLocation>
        <location evidence="26">Membrane</location>
        <topology evidence="26">Multi-pass membrane protein</topology>
    </subcellularLocation>
</comment>
<evidence type="ECO:0000256" key="25">
    <source>
        <dbReference type="PIRSR" id="PIRSR606539-3"/>
    </source>
</evidence>
<dbReference type="GO" id="GO:0045332">
    <property type="term" value="P:phospholipid translocation"/>
    <property type="evidence" value="ECO:0007669"/>
    <property type="project" value="TreeGrafter"/>
</dbReference>
<keyword evidence="7" id="KW-0597">Phosphoprotein</keyword>
<keyword evidence="16" id="KW-0445">Lipid transport</keyword>
<feature type="binding site" evidence="24">
    <location>
        <position position="879"/>
    </location>
    <ligand>
        <name>ATP</name>
        <dbReference type="ChEBI" id="CHEBI:30616"/>
    </ligand>
</feature>
<feature type="binding site" evidence="24">
    <location>
        <position position="1016"/>
    </location>
    <ligand>
        <name>ATP</name>
        <dbReference type="ChEBI" id="CHEBI:30616"/>
    </ligand>
</feature>
<feature type="binding site" evidence="24">
    <location>
        <position position="992"/>
    </location>
    <ligand>
        <name>ATP</name>
        <dbReference type="ChEBI" id="CHEBI:30616"/>
    </ligand>
</feature>
<proteinExistence type="inferred from homology"/>